<evidence type="ECO:0000256" key="2">
    <source>
        <dbReference type="ARBA" id="ARBA00023239"/>
    </source>
</evidence>
<reference evidence="4 5" key="1">
    <citation type="journal article" date="2013" name="PLoS ONE">
        <title>Cultivation and Complete Genome Sequencing of Gloeobacter kilaueensis sp. nov., from a Lava Cave in Kilauea Caldera, Hawai'i.</title>
        <authorList>
            <person name="Saw J.H."/>
            <person name="Schatz M."/>
            <person name="Brown M.V."/>
            <person name="Kunkel D.D."/>
            <person name="Foster J.S."/>
            <person name="Shick H."/>
            <person name="Christensen S."/>
            <person name="Hou S."/>
            <person name="Wan X."/>
            <person name="Donachie S.P."/>
        </authorList>
    </citation>
    <scope>NUCLEOTIDE SEQUENCE [LARGE SCALE GENOMIC DNA]</scope>
    <source>
        <strain evidence="5">JS</strain>
    </source>
</reference>
<name>U5QP77_GLOK1</name>
<dbReference type="InterPro" id="IPR018536">
    <property type="entry name" value="CpcS/CpeS"/>
</dbReference>
<dbReference type="eggNOG" id="ENOG502ZBJJ">
    <property type="taxonomic scope" value="Bacteria"/>
</dbReference>
<dbReference type="GO" id="GO:0016829">
    <property type="term" value="F:lyase activity"/>
    <property type="evidence" value="ECO:0007669"/>
    <property type="project" value="UniProtKB-KW"/>
</dbReference>
<dbReference type="Gene3D" id="2.40.128.20">
    <property type="match status" value="1"/>
</dbReference>
<dbReference type="HAMAP" id="MF_01459">
    <property type="entry name" value="Chrphore_lyase_CpxS"/>
    <property type="match status" value="1"/>
</dbReference>
<evidence type="ECO:0000313" key="4">
    <source>
        <dbReference type="EMBL" id="AGY59374.1"/>
    </source>
</evidence>
<accession>U5QP77</accession>
<dbReference type="CDD" id="cd16339">
    <property type="entry name" value="CpcS"/>
    <property type="match status" value="1"/>
</dbReference>
<dbReference type="PATRIC" id="fig|1183438.3.peg.3078"/>
<evidence type="ECO:0000256" key="1">
    <source>
        <dbReference type="ARBA" id="ARBA00010681"/>
    </source>
</evidence>
<dbReference type="GO" id="GO:0017006">
    <property type="term" value="P:protein-tetrapyrrole linkage"/>
    <property type="evidence" value="ECO:0007669"/>
    <property type="project" value="UniProtKB-UniRule"/>
</dbReference>
<dbReference type="KEGG" id="glj:GKIL_3128"/>
<dbReference type="AlphaFoldDB" id="U5QP77"/>
<dbReference type="Pfam" id="PF09367">
    <property type="entry name" value="CpeS"/>
    <property type="match status" value="1"/>
</dbReference>
<protein>
    <recommendedName>
        <fullName evidence="3">Chromophore lyase CpcS/CpeS</fullName>
        <ecNumber evidence="3">4.-.-.-</ecNumber>
    </recommendedName>
</protein>
<dbReference type="InterPro" id="IPR012674">
    <property type="entry name" value="Calycin"/>
</dbReference>
<dbReference type="HOGENOM" id="CLU_1282167_0_0_3"/>
<evidence type="ECO:0000256" key="3">
    <source>
        <dbReference type="HAMAP-Rule" id="MF_01459"/>
    </source>
</evidence>
<comment type="similarity">
    <text evidence="1 3">Belongs to the CpcS/CpeS biliprotein lyase family.</text>
</comment>
<dbReference type="RefSeq" id="WP_023174633.1">
    <property type="nucleotide sequence ID" value="NC_022600.1"/>
</dbReference>
<dbReference type="EC" id="4.-.-.-" evidence="3"/>
<evidence type="ECO:0000313" key="5">
    <source>
        <dbReference type="Proteomes" id="UP000017396"/>
    </source>
</evidence>
<sequence length="185" mass="21522">MTSIEAFFDACLGKWSIERTYHYLSDPEGRVERSHTNYDIQELTADRRQKVLADNNRPSEVTGPLYGFFLAFDTLSDRGEAVAMDLNILFVPTHTSEDGIIEGDYLRDRAYEESRPMISHFRYDPERAELRMITRYTRVVSVDSITLVNPELRIRQIQNFRRNVLENLPLQDLELVGFGVEKKVT</sequence>
<dbReference type="EMBL" id="CP003587">
    <property type="protein sequence ID" value="AGY59374.1"/>
    <property type="molecule type" value="Genomic_DNA"/>
</dbReference>
<organism evidence="4 5">
    <name type="scientific">Gloeobacter kilaueensis (strain ATCC BAA-2537 / CCAP 1431/1 / ULC 316 / JS1)</name>
    <dbReference type="NCBI Taxonomy" id="1183438"/>
    <lineage>
        <taxon>Bacteria</taxon>
        <taxon>Bacillati</taxon>
        <taxon>Cyanobacteriota</taxon>
        <taxon>Cyanophyceae</taxon>
        <taxon>Gloeobacterales</taxon>
        <taxon>Gloeobacteraceae</taxon>
        <taxon>Gloeobacter</taxon>
    </lineage>
</organism>
<comment type="function">
    <text evidence="3">Covalently attaches a chromophore to Cys residue(s) of phycobiliproteins.</text>
</comment>
<gene>
    <name evidence="3" type="primary">cpcS</name>
    <name evidence="4" type="ORF">GKIL_3128</name>
</gene>
<dbReference type="STRING" id="1183438.GKIL_3128"/>
<proteinExistence type="inferred from homology"/>
<dbReference type="Proteomes" id="UP000017396">
    <property type="component" value="Chromosome"/>
</dbReference>
<keyword evidence="5" id="KW-1185">Reference proteome</keyword>
<keyword evidence="2 3" id="KW-0456">Lyase</keyword>